<evidence type="ECO:0000256" key="2">
    <source>
        <dbReference type="SAM" id="Phobius"/>
    </source>
</evidence>
<dbReference type="KEGG" id="glj:GKIL_2745"/>
<dbReference type="HOGENOM" id="CLU_015109_0_0_3"/>
<dbReference type="Proteomes" id="UP000017396">
    <property type="component" value="Chromosome"/>
</dbReference>
<accession>U5QJA2</accession>
<dbReference type="AlphaFoldDB" id="U5QJA2"/>
<dbReference type="RefSeq" id="WP_023174200.1">
    <property type="nucleotide sequence ID" value="NC_022600.1"/>
</dbReference>
<evidence type="ECO:0000313" key="3">
    <source>
        <dbReference type="EMBL" id="AGY58991.1"/>
    </source>
</evidence>
<keyword evidence="2" id="KW-1133">Transmembrane helix</keyword>
<organism evidence="3 4">
    <name type="scientific">Gloeobacter kilaueensis (strain ATCC BAA-2537 / CCAP 1431/1 / ULC 316 / JS1)</name>
    <dbReference type="NCBI Taxonomy" id="1183438"/>
    <lineage>
        <taxon>Bacteria</taxon>
        <taxon>Bacillati</taxon>
        <taxon>Cyanobacteriota</taxon>
        <taxon>Cyanophyceae</taxon>
        <taxon>Gloeobacterales</taxon>
        <taxon>Gloeobacteraceae</taxon>
        <taxon>Gloeobacter</taxon>
    </lineage>
</organism>
<feature type="transmembrane region" description="Helical" evidence="2">
    <location>
        <begin position="370"/>
        <end position="396"/>
    </location>
</feature>
<name>U5QJA2_GLOK1</name>
<dbReference type="EMBL" id="CP003587">
    <property type="protein sequence ID" value="AGY58991.1"/>
    <property type="molecule type" value="Genomic_DNA"/>
</dbReference>
<dbReference type="eggNOG" id="COG1470">
    <property type="taxonomic scope" value="Bacteria"/>
</dbReference>
<dbReference type="PATRIC" id="fig|1183438.3.peg.2703"/>
<keyword evidence="2" id="KW-0472">Membrane</keyword>
<dbReference type="STRING" id="1183438.GKIL_2745"/>
<gene>
    <name evidence="3" type="ORF">GKIL_2745</name>
</gene>
<reference evidence="3 4" key="1">
    <citation type="journal article" date="2013" name="PLoS ONE">
        <title>Cultivation and Complete Genome Sequencing of Gloeobacter kilaueensis sp. nov., from a Lava Cave in Kilauea Caldera, Hawai'i.</title>
        <authorList>
            <person name="Saw J.H."/>
            <person name="Schatz M."/>
            <person name="Brown M.V."/>
            <person name="Kunkel D.D."/>
            <person name="Foster J.S."/>
            <person name="Shick H."/>
            <person name="Christensen S."/>
            <person name="Hou S."/>
            <person name="Wan X."/>
            <person name="Donachie S.P."/>
        </authorList>
    </citation>
    <scope>NUCLEOTIDE SEQUENCE [LARGE SCALE GENOMIC DNA]</scope>
    <source>
        <strain evidence="4">JS</strain>
    </source>
</reference>
<proteinExistence type="predicted"/>
<evidence type="ECO:0000256" key="1">
    <source>
        <dbReference type="SAM" id="MobiDB-lite"/>
    </source>
</evidence>
<sequence>MIQTRPSPIALIMNPPGSQVSMPGEVVELFITVSNQGDQSAVIDVFIDDSSKELRKWCDSPRQRLALDPKQSSEVAFRFSIPAQAFPGTYDYVIVIDAPLHYPEDTPMQRPRQLQLLPRDQQAVRVSDPTFSLKPQTSSSQPLVLKPGKPQPIQIQVHNRSDRVDRFRLTCPDLEDNWYSVRYQVPSLSGPGLIDCPDGLDLNPNTKGLITLSFQPPPDTLAGSYSPTIRVYSANTPDLVLLDLVYLQLPPFYKIAAEIETLLGKVTRKPGRYKVLLTNDGNVIRELNIRAVGTEEDEYAIYECKPSQIRLLPGKTVGLDLTVKPKNWWQRPFFGQPFEIPFKIDLEDAKELPLPKEMPKATLEWLPRPWWQLLLAGLIVLAVILGLIYLIWWFFFRTPDPVRVESFGADSVVYREQNGDRITLNWQIRNPDQIRKIVINPRAGNGQSVSKPLEFAFEGSLNDITNLPSDLKGKCQLLGGGGWFTKPDLLQCRFVKTDARKGGYYVFEMKVLQKNSDAAAVAAQTDLIQIVPKPQKRPDPIRKPLISSFTLNGTPAPANVSLKIKTAKDPGDKVTLKWQITGDNVNVEIETYGTFPPKYTLTLPPFTRAGEQIPITLQATNKAGTVSRGFVIETYDPTPPPPPQSVPTAATLSKPARGKPGRGGGAGGLKPAAEPLSSPSSNQ</sequence>
<keyword evidence="4" id="KW-1185">Reference proteome</keyword>
<feature type="region of interest" description="Disordered" evidence="1">
    <location>
        <begin position="632"/>
        <end position="683"/>
    </location>
</feature>
<keyword evidence="2" id="KW-0812">Transmembrane</keyword>
<evidence type="ECO:0000313" key="4">
    <source>
        <dbReference type="Proteomes" id="UP000017396"/>
    </source>
</evidence>
<protein>
    <submittedName>
        <fullName evidence="3">Uncharacterized protein</fullName>
    </submittedName>
</protein>